<feature type="compositionally biased region" description="Polar residues" evidence="1">
    <location>
        <begin position="202"/>
        <end position="213"/>
    </location>
</feature>
<feature type="compositionally biased region" description="Polar residues" evidence="1">
    <location>
        <begin position="2063"/>
        <end position="2072"/>
    </location>
</feature>
<feature type="compositionally biased region" description="Low complexity" evidence="1">
    <location>
        <begin position="1986"/>
        <end position="1998"/>
    </location>
</feature>
<feature type="compositionally biased region" description="Gly residues" evidence="1">
    <location>
        <begin position="1658"/>
        <end position="1675"/>
    </location>
</feature>
<evidence type="ECO:0000313" key="3">
    <source>
        <dbReference type="Proteomes" id="UP000556200"/>
    </source>
</evidence>
<feature type="region of interest" description="Disordered" evidence="1">
    <location>
        <begin position="1171"/>
        <end position="1295"/>
    </location>
</feature>
<feature type="region of interest" description="Disordered" evidence="1">
    <location>
        <begin position="1423"/>
        <end position="1444"/>
    </location>
</feature>
<feature type="region of interest" description="Disordered" evidence="1">
    <location>
        <begin position="1630"/>
        <end position="1774"/>
    </location>
</feature>
<feature type="region of interest" description="Disordered" evidence="1">
    <location>
        <begin position="2245"/>
        <end position="2350"/>
    </location>
</feature>
<feature type="compositionally biased region" description="Basic residues" evidence="1">
    <location>
        <begin position="2108"/>
        <end position="2126"/>
    </location>
</feature>
<feature type="region of interest" description="Disordered" evidence="1">
    <location>
        <begin position="523"/>
        <end position="561"/>
    </location>
</feature>
<gene>
    <name evidence="2" type="primary">Alms1</name>
    <name evidence="2" type="ORF">NEOCIN_R01407</name>
</gene>
<feature type="region of interest" description="Disordered" evidence="1">
    <location>
        <begin position="2386"/>
        <end position="2415"/>
    </location>
</feature>
<feature type="region of interest" description="Disordered" evidence="1">
    <location>
        <begin position="2085"/>
        <end position="2176"/>
    </location>
</feature>
<feature type="compositionally biased region" description="Low complexity" evidence="1">
    <location>
        <begin position="1196"/>
        <end position="1216"/>
    </location>
</feature>
<feature type="compositionally biased region" description="Polar residues" evidence="1">
    <location>
        <begin position="724"/>
        <end position="733"/>
    </location>
</feature>
<feature type="compositionally biased region" description="Gly residues" evidence="1">
    <location>
        <begin position="1241"/>
        <end position="1251"/>
    </location>
</feature>
<feature type="compositionally biased region" description="Basic and acidic residues" evidence="1">
    <location>
        <begin position="2152"/>
        <end position="2163"/>
    </location>
</feature>
<feature type="compositionally biased region" description="Polar residues" evidence="1">
    <location>
        <begin position="227"/>
        <end position="241"/>
    </location>
</feature>
<feature type="compositionally biased region" description="Basic and acidic residues" evidence="1">
    <location>
        <begin position="1726"/>
        <end position="1735"/>
    </location>
</feature>
<feature type="compositionally biased region" description="Polar residues" evidence="1">
    <location>
        <begin position="16"/>
        <end position="28"/>
    </location>
</feature>
<feature type="compositionally biased region" description="Basic and acidic residues" evidence="1">
    <location>
        <begin position="1745"/>
        <end position="1758"/>
    </location>
</feature>
<feature type="region of interest" description="Disordered" evidence="1">
    <location>
        <begin position="1981"/>
        <end position="2072"/>
    </location>
</feature>
<dbReference type="GO" id="GO:0005813">
    <property type="term" value="C:centrosome"/>
    <property type="evidence" value="ECO:0007669"/>
    <property type="project" value="TreeGrafter"/>
</dbReference>
<feature type="compositionally biased region" description="Low complexity" evidence="1">
    <location>
        <begin position="1308"/>
        <end position="1319"/>
    </location>
</feature>
<feature type="compositionally biased region" description="Low complexity" evidence="1">
    <location>
        <begin position="606"/>
        <end position="615"/>
    </location>
</feature>
<feature type="compositionally biased region" description="Basic and acidic residues" evidence="1">
    <location>
        <begin position="547"/>
        <end position="559"/>
    </location>
</feature>
<sequence length="2430" mass="258511">PIATTPPRRDRREESWSSGSETQGSAASGISLGEAIRRKTAASWGIEPCFQLPAEVDSSSLTAASEAKLGLTCERNNLSEFPTLEEGMLSLGEASRRRFPGDPAQGSLLVICLRSILLFPVILKQKIRILRLKRIMRNSLPFLASSRGIPDVSGASRELLEPSHIHDSPSLRDTAPPLDAPGGCSLSQHPLPSGRADPGDANLSSRNSLSGQLGSEEANKSWKTDGGASSPQTSGDSTNSAPKAVMEKRPNQAGASLPKEPQSTSGNDGHSSSDSDGPAAGVELPGKEKDEFSSSGNSSYKTALTEKSEREMQKEKVKMVGREGGVLEKLEKKDPELDLSNDSSDGSRNDHPQNPGAPDVLSAKTSEPGQGMSKERGVDSKGSGSLKFVPEGLQGAFLDRQREQPPPAAGFGKEELIPAGSNARDCAPGQPVVDMETPPRSEESPAGADPGGSRSELTASDFSIERGHKVTDISPSFSLGGDASFSLHFAHPIFQSTPGVFLKKTVKAEELGVLVLQSDLQASPTCPAVPSGNSPVPPGKQRSPQRAPKENDEHLEPFKWKYPHTGRIQSLPSLSFREKVGSWNVSQPEEVPHAGTPAGFSPGRKASSAIAISSSPVLSIQKSSGDPEDFAAAPPRETGSLGSLHFPSKNFLPVPPLTRSQSDNAVNVSSRKHSLPGVIPPANSTEALQPPEEEKHVLGVLDNNSGGSMIQKIVSGSGGEDTENSNTGQSSDPNVLVPSVAQLLKKDGSSPAGDQKNWDAPENRSFNLNIPTGPIILDNSGAISPDSLNVPVSSGGSSQGGLGSAWSSGGVSRHFPSAGGDNFLPVGATPVETPKKEELDIEERIPIYLRNLGIDQSPGTILAPFLPRGPIREVEFSPSELRTVKGSVDTLARIPPKAQGKLLPAFEVVPTGFDSDTSSLSISIPVESEVGSDVLSPRELSPSFPGVFGDNPGSQCSVPCHQLERDVPLSTQDPECPAVSRLVSSDPQSPLLVPNSVLGLAKNESKSLDSSLQGWAAGVLAGVKKGMEADRGSQSSSVGSEGNKEQGSDSLLGSGVLKDIRELLAEAEDLSARWCRPAFSVASCRESRESSRVLMRREDDPKDPRLVQDRTPDFRKRLSWDEAATRQSAREEGLGVNPWNSDTCSLRWENPLDVDLHRSGGVKEICQEFRAGKSAGRSEPEGCSSVTTDRNQRALAGPARSSAGSEGSAGTASELGNPPSSEPPGSVTGIPGAFRSASRSGGAGGKAGGTRGSDESGSGDSLAARVRSLLGNPPPSEHPGSGTRGTGGFQSVLSGAGARIKGAGLGRSGSSSSSGDSLAARVRHLLRSGSPGIEAAQILRNAEEQERKIRAWVKLRLASRSQESVPDWDEETQQRIEEIKAELLLRAKKSVQAKDPWVCGLGAASECLRKQEQDTERFKAPRFPTVRHPQPTRTQELSEPSSGQAVLFHRSDPSDRFLPRDMQLKSWNAAPGMPVCNQHPPAATAHSHTMAGLYPPLEWDPCAMGSDVQTEFLVPAPKVLPVEKSWEEMGKPITSIAFSSRKHLPSPLGSQALGSSLSRDGFDGIMPVDVDSAASGEQSRDREHWEGSRTCPASPVLAGSMFQEINPADEGRFHPTSADRGRAGVYQDTDSLSAQDSGSIHAGKRQTPSAERCDSLAQGGGELGGQSGRAGGLGMGFSQERNPSTEPHSLSSSQQEKSSSGHIQLSESLEGSDPAEQVDLLQGRSELGEERKSADEPPVVPTAEVGRERVETSHRSPPEEVSSTTSAAPSSPAKKFLSCVHITLSSKVHRLELRRDANAGNGMELGDKPQVKTQPVPSKAPEDSREAAPELPPAGLVPEGPRSPFPVPSADPSRVFSSGQKPVQQSGERPRVPALGSGGFIPRNISSSVLPAKPGRRTSDAATQITTEGPEKTTFSAEIYVHSREDEGAAQKPPELPSVMASSHNKISPFPRQPAQPLLVPYKPSGSTGMYYVPFLKGGTKMSPVESETSAGSSHSGSNDAPPPLRFLLHLPGLRDENPPGSAALQQKEGYHSKRAKPKLAWAEEQRIPLEDSAEHRDPSKPVKTTHSTFKSTRFYLHHPVPACDSSEFSEDGSGVGIAPRSSSGAWKKPHGHQRVFCARHRKRGKREFFPLTAEADESKNEDLSAGNETSGMERRQHRREAEQGAAGNSPLPRSQTTLLEGNVEKAPTHRTSSGSLDELWVKFLERQRRHQHQDLRRNGELSLVERLDRLARVLQNPIQHTLIPAKAGRNVPERKTKGREQTKTGLGENDASGSGAEPTATRVGGRARDSTGPVELREDGAGETTEQQHRLESPSDDSSETRLSGGHGTAASSTSEWDTELETMTGRSSSVSTIDTARLVRAFGHRRVRLSPRLSQLYSAISHQKSRSEKWDEGSGEAAGAAYPKVGAERGGRRREIQVWARLNPVLNS</sequence>
<dbReference type="GO" id="GO:0046599">
    <property type="term" value="P:regulation of centriole replication"/>
    <property type="evidence" value="ECO:0007669"/>
    <property type="project" value="TreeGrafter"/>
</dbReference>
<feature type="compositionally biased region" description="Polar residues" evidence="1">
    <location>
        <begin position="658"/>
        <end position="669"/>
    </location>
</feature>
<feature type="compositionally biased region" description="Basic and acidic residues" evidence="1">
    <location>
        <begin position="2296"/>
        <end position="2314"/>
    </location>
</feature>
<feature type="compositionally biased region" description="Basic and acidic residues" evidence="1">
    <location>
        <begin position="304"/>
        <end position="336"/>
    </location>
</feature>
<feature type="non-terminal residue" evidence="2">
    <location>
        <position position="2430"/>
    </location>
</feature>
<name>A0A7K4REX6_9TYRA</name>
<feature type="region of interest" description="Disordered" evidence="1">
    <location>
        <begin position="1027"/>
        <end position="1052"/>
    </location>
</feature>
<feature type="compositionally biased region" description="Polar residues" evidence="1">
    <location>
        <begin position="1431"/>
        <end position="1444"/>
    </location>
</feature>
<feature type="non-terminal residue" evidence="2">
    <location>
        <position position="1"/>
    </location>
</feature>
<feature type="compositionally biased region" description="Low complexity" evidence="1">
    <location>
        <begin position="263"/>
        <end position="277"/>
    </location>
</feature>
<feature type="region of interest" description="Disordered" evidence="1">
    <location>
        <begin position="745"/>
        <end position="764"/>
    </location>
</feature>
<feature type="region of interest" description="Disordered" evidence="1">
    <location>
        <begin position="1"/>
        <end position="32"/>
    </location>
</feature>
<feature type="region of interest" description="Disordered" evidence="1">
    <location>
        <begin position="1568"/>
        <end position="1595"/>
    </location>
</feature>
<comment type="caution">
    <text evidence="2">The sequence shown here is derived from an EMBL/GenBank/DDBJ whole genome shotgun (WGS) entry which is preliminary data.</text>
</comment>
<feature type="compositionally biased region" description="Polar residues" evidence="1">
    <location>
        <begin position="1679"/>
        <end position="1688"/>
    </location>
</feature>
<keyword evidence="3" id="KW-1185">Reference proteome</keyword>
<feature type="region of interest" description="Disordered" evidence="1">
    <location>
        <begin position="586"/>
        <end position="734"/>
    </location>
</feature>
<feature type="compositionally biased region" description="Basic and acidic residues" evidence="1">
    <location>
        <begin position="1171"/>
        <end position="1180"/>
    </location>
</feature>
<dbReference type="EMBL" id="VYZA01003066">
    <property type="protein sequence ID" value="NWQ71883.1"/>
    <property type="molecule type" value="Genomic_DNA"/>
</dbReference>
<reference evidence="2 3" key="1">
    <citation type="submission" date="2019-09" db="EMBL/GenBank/DDBJ databases">
        <title>Bird 10,000 Genomes (B10K) Project - Family phase.</title>
        <authorList>
            <person name="Zhang G."/>
        </authorList>
    </citation>
    <scope>NUCLEOTIDE SEQUENCE [LARGE SCALE GENOMIC DNA]</scope>
    <source>
        <strain evidence="2">B10K-DU-004-15</strain>
        <tissue evidence="2">Mixed tissue sample</tissue>
    </source>
</reference>
<feature type="region of interest" description="Disordered" evidence="1">
    <location>
        <begin position="1300"/>
        <end position="1319"/>
    </location>
</feature>
<protein>
    <submittedName>
        <fullName evidence="2">ALMS1 protein</fullName>
    </submittedName>
</protein>
<dbReference type="Proteomes" id="UP000556200">
    <property type="component" value="Unassembled WGS sequence"/>
</dbReference>
<dbReference type="PANTHER" id="PTHR21553:SF22">
    <property type="entry name" value="CENTROSOME-ASSOCIATED PROTEIN ALMS1"/>
    <property type="match status" value="1"/>
</dbReference>
<feature type="compositionally biased region" description="Basic and acidic residues" evidence="1">
    <location>
        <begin position="2252"/>
        <end position="2263"/>
    </location>
</feature>
<feature type="compositionally biased region" description="Polar residues" evidence="1">
    <location>
        <begin position="293"/>
        <end position="302"/>
    </location>
</feature>
<dbReference type="GO" id="GO:0005814">
    <property type="term" value="C:centriole"/>
    <property type="evidence" value="ECO:0007669"/>
    <property type="project" value="TreeGrafter"/>
</dbReference>
<evidence type="ECO:0000256" key="1">
    <source>
        <dbReference type="SAM" id="MobiDB-lite"/>
    </source>
</evidence>
<feature type="compositionally biased region" description="Basic and acidic residues" evidence="1">
    <location>
        <begin position="1578"/>
        <end position="1587"/>
    </location>
</feature>
<organism evidence="2 3">
    <name type="scientific">Neopipo cinnamomea</name>
    <dbReference type="NCBI Taxonomy" id="456388"/>
    <lineage>
        <taxon>Eukaryota</taxon>
        <taxon>Metazoa</taxon>
        <taxon>Chordata</taxon>
        <taxon>Craniata</taxon>
        <taxon>Vertebrata</taxon>
        <taxon>Euteleostomi</taxon>
        <taxon>Archelosauria</taxon>
        <taxon>Archosauria</taxon>
        <taxon>Dinosauria</taxon>
        <taxon>Saurischia</taxon>
        <taxon>Theropoda</taxon>
        <taxon>Coelurosauria</taxon>
        <taxon>Aves</taxon>
        <taxon>Neognathae</taxon>
        <taxon>Neoaves</taxon>
        <taxon>Telluraves</taxon>
        <taxon>Australaves</taxon>
        <taxon>Passeriformes</taxon>
        <taxon>Tyrannidae</taxon>
        <taxon>Neopipo</taxon>
    </lineage>
</organism>
<feature type="compositionally biased region" description="Basic and acidic residues" evidence="1">
    <location>
        <begin position="2042"/>
        <end position="2061"/>
    </location>
</feature>
<feature type="region of interest" description="Disordered" evidence="1">
    <location>
        <begin position="1787"/>
        <end position="1914"/>
    </location>
</feature>
<evidence type="ECO:0000313" key="2">
    <source>
        <dbReference type="EMBL" id="NWQ71883.1"/>
    </source>
</evidence>
<dbReference type="PANTHER" id="PTHR21553">
    <property type="entry name" value="ALMS1-RELATED"/>
    <property type="match status" value="1"/>
</dbReference>
<feature type="compositionally biased region" description="Low complexity" evidence="1">
    <location>
        <begin position="1762"/>
        <end position="1773"/>
    </location>
</feature>
<feature type="compositionally biased region" description="Low complexity" evidence="1">
    <location>
        <begin position="1689"/>
        <end position="1700"/>
    </location>
</feature>
<feature type="region of interest" description="Disordered" evidence="1">
    <location>
        <begin position="1926"/>
        <end position="1961"/>
    </location>
</feature>
<proteinExistence type="predicted"/>
<dbReference type="GO" id="GO:0008017">
    <property type="term" value="F:microtubule binding"/>
    <property type="evidence" value="ECO:0007669"/>
    <property type="project" value="TreeGrafter"/>
</dbReference>
<feature type="compositionally biased region" description="Polar residues" evidence="1">
    <location>
        <begin position="1855"/>
        <end position="1867"/>
    </location>
</feature>
<accession>A0A7K4REX6</accession>
<feature type="region of interest" description="Disordered" evidence="1">
    <location>
        <begin position="162"/>
        <end position="463"/>
    </location>
</feature>
<dbReference type="GO" id="GO:0005829">
    <property type="term" value="C:cytosol"/>
    <property type="evidence" value="ECO:0007669"/>
    <property type="project" value="TreeGrafter"/>
</dbReference>